<reference evidence="1" key="1">
    <citation type="submission" date="2018-12" db="EMBL/GenBank/DDBJ databases">
        <authorList>
            <person name="Will S."/>
            <person name="Neumann-Schaal M."/>
            <person name="Henke P."/>
        </authorList>
    </citation>
    <scope>NUCLEOTIDE SEQUENCE</scope>
    <source>
        <strain evidence="1">PCC 7102</strain>
    </source>
</reference>
<gene>
    <name evidence="1" type="ORF">DSM106972_042320</name>
</gene>
<evidence type="ECO:0000313" key="2">
    <source>
        <dbReference type="Proteomes" id="UP000271624"/>
    </source>
</evidence>
<dbReference type="AlphaFoldDB" id="A0A3S1CCU1"/>
<keyword evidence="2" id="KW-1185">Reference proteome</keyword>
<sequence length="49" mass="5170">MLPTASASTKTATKVLIKIDVSTNLPILSGLYNKTNAILTTINAILLIN</sequence>
<reference evidence="1" key="2">
    <citation type="journal article" date="2019" name="Genome Biol. Evol.">
        <title>Day and night: Metabolic profiles and evolutionary relationships of six axenic non-marine cyanobacteria.</title>
        <authorList>
            <person name="Will S.E."/>
            <person name="Henke P."/>
            <person name="Boedeker C."/>
            <person name="Huang S."/>
            <person name="Brinkmann H."/>
            <person name="Rohde M."/>
            <person name="Jarek M."/>
            <person name="Friedl T."/>
            <person name="Seufert S."/>
            <person name="Schumacher M."/>
            <person name="Overmann J."/>
            <person name="Neumann-Schaal M."/>
            <person name="Petersen J."/>
        </authorList>
    </citation>
    <scope>NUCLEOTIDE SEQUENCE [LARGE SCALE GENOMIC DNA]</scope>
    <source>
        <strain evidence="1">PCC 7102</strain>
    </source>
</reference>
<evidence type="ECO:0000313" key="1">
    <source>
        <dbReference type="EMBL" id="RUT04663.1"/>
    </source>
</evidence>
<dbReference type="Proteomes" id="UP000271624">
    <property type="component" value="Unassembled WGS sequence"/>
</dbReference>
<proteinExistence type="predicted"/>
<comment type="caution">
    <text evidence="1">The sequence shown here is derived from an EMBL/GenBank/DDBJ whole genome shotgun (WGS) entry which is preliminary data.</text>
</comment>
<organism evidence="1 2">
    <name type="scientific">Dulcicalothrix desertica PCC 7102</name>
    <dbReference type="NCBI Taxonomy" id="232991"/>
    <lineage>
        <taxon>Bacteria</taxon>
        <taxon>Bacillati</taxon>
        <taxon>Cyanobacteriota</taxon>
        <taxon>Cyanophyceae</taxon>
        <taxon>Nostocales</taxon>
        <taxon>Calotrichaceae</taxon>
        <taxon>Dulcicalothrix</taxon>
    </lineage>
</organism>
<dbReference type="EMBL" id="RSCL01000010">
    <property type="protein sequence ID" value="RUT04663.1"/>
    <property type="molecule type" value="Genomic_DNA"/>
</dbReference>
<accession>A0A3S1CCU1</accession>
<name>A0A3S1CCU1_9CYAN</name>
<protein>
    <submittedName>
        <fullName evidence="1">Uncharacterized protein</fullName>
    </submittedName>
</protein>